<protein>
    <submittedName>
        <fullName evidence="8">Carbon monoxide dehydrogenase</fullName>
    </submittedName>
</protein>
<dbReference type="InterPro" id="IPR036010">
    <property type="entry name" value="2Fe-2S_ferredoxin-like_sf"/>
</dbReference>
<name>A0A511DBP6_9PSEU</name>
<keyword evidence="4" id="KW-0408">Iron</keyword>
<evidence type="ECO:0000256" key="6">
    <source>
        <dbReference type="ARBA" id="ARBA00060707"/>
    </source>
</evidence>
<dbReference type="PANTHER" id="PTHR44379:SF5">
    <property type="entry name" value="OXIDOREDUCTASE WITH IRON-SULFUR SUBUNIT"/>
    <property type="match status" value="1"/>
</dbReference>
<evidence type="ECO:0000256" key="1">
    <source>
        <dbReference type="ARBA" id="ARBA00022714"/>
    </source>
</evidence>
<dbReference type="FunFam" id="1.10.150.120:FF:000003">
    <property type="entry name" value="Carbon monoxide dehydrogenase, small subunit"/>
    <property type="match status" value="1"/>
</dbReference>
<dbReference type="InterPro" id="IPR012675">
    <property type="entry name" value="Beta-grasp_dom_sf"/>
</dbReference>
<dbReference type="InterPro" id="IPR006058">
    <property type="entry name" value="2Fe2S_fd_BS"/>
</dbReference>
<accession>A0A511DBP6</accession>
<evidence type="ECO:0000256" key="2">
    <source>
        <dbReference type="ARBA" id="ARBA00022723"/>
    </source>
</evidence>
<dbReference type="Proteomes" id="UP000321685">
    <property type="component" value="Unassembled WGS sequence"/>
</dbReference>
<comment type="pathway">
    <text evidence="6">Alkaloid degradation; nicotine degradation.</text>
</comment>
<keyword evidence="2" id="KW-0479">Metal-binding</keyword>
<dbReference type="CDD" id="cd00207">
    <property type="entry name" value="fer2"/>
    <property type="match status" value="1"/>
</dbReference>
<evidence type="ECO:0000256" key="5">
    <source>
        <dbReference type="ARBA" id="ARBA00023014"/>
    </source>
</evidence>
<dbReference type="InterPro" id="IPR001041">
    <property type="entry name" value="2Fe-2S_ferredoxin-type"/>
</dbReference>
<evidence type="ECO:0000259" key="7">
    <source>
        <dbReference type="PROSITE" id="PS51085"/>
    </source>
</evidence>
<dbReference type="SUPFAM" id="SSF47741">
    <property type="entry name" value="CO dehydrogenase ISP C-domain like"/>
    <property type="match status" value="1"/>
</dbReference>
<evidence type="ECO:0000256" key="3">
    <source>
        <dbReference type="ARBA" id="ARBA00023002"/>
    </source>
</evidence>
<dbReference type="OrthoDB" id="159930at2"/>
<dbReference type="Pfam" id="PF01799">
    <property type="entry name" value="Fer2_2"/>
    <property type="match status" value="1"/>
</dbReference>
<feature type="domain" description="2Fe-2S ferredoxin-type" evidence="7">
    <location>
        <begin position="22"/>
        <end position="98"/>
    </location>
</feature>
<dbReference type="InterPro" id="IPR051452">
    <property type="entry name" value="Diverse_Oxidoreductases"/>
</dbReference>
<dbReference type="Pfam" id="PF00111">
    <property type="entry name" value="Fer2"/>
    <property type="match status" value="1"/>
</dbReference>
<comment type="caution">
    <text evidence="8">The sequence shown here is derived from an EMBL/GenBank/DDBJ whole genome shotgun (WGS) entry which is preliminary data.</text>
</comment>
<dbReference type="InterPro" id="IPR002888">
    <property type="entry name" value="2Fe-2S-bd"/>
</dbReference>
<dbReference type="InterPro" id="IPR036884">
    <property type="entry name" value="2Fe-2S-bd_dom_sf"/>
</dbReference>
<gene>
    <name evidence="8" type="ORF">PSU4_11760</name>
</gene>
<evidence type="ECO:0000256" key="4">
    <source>
        <dbReference type="ARBA" id="ARBA00023004"/>
    </source>
</evidence>
<dbReference type="PROSITE" id="PS00197">
    <property type="entry name" value="2FE2S_FER_1"/>
    <property type="match status" value="1"/>
</dbReference>
<evidence type="ECO:0000313" key="8">
    <source>
        <dbReference type="EMBL" id="GEL22222.1"/>
    </source>
</evidence>
<dbReference type="AlphaFoldDB" id="A0A511DBP6"/>
<dbReference type="GO" id="GO:0051537">
    <property type="term" value="F:2 iron, 2 sulfur cluster binding"/>
    <property type="evidence" value="ECO:0007669"/>
    <property type="project" value="UniProtKB-KW"/>
</dbReference>
<keyword evidence="3" id="KW-0560">Oxidoreductase</keyword>
<dbReference type="EMBL" id="BJVJ01000007">
    <property type="protein sequence ID" value="GEL22222.1"/>
    <property type="molecule type" value="Genomic_DNA"/>
</dbReference>
<dbReference type="Gene3D" id="1.10.150.120">
    <property type="entry name" value="[2Fe-2S]-binding domain"/>
    <property type="match status" value="1"/>
</dbReference>
<dbReference type="PANTHER" id="PTHR44379">
    <property type="entry name" value="OXIDOREDUCTASE WITH IRON-SULFUR SUBUNIT"/>
    <property type="match status" value="1"/>
</dbReference>
<reference evidence="8 9" key="1">
    <citation type="submission" date="2019-07" db="EMBL/GenBank/DDBJ databases">
        <title>Whole genome shotgun sequence of Pseudonocardia sulfidoxydans NBRC 16205.</title>
        <authorList>
            <person name="Hosoyama A."/>
            <person name="Uohara A."/>
            <person name="Ohji S."/>
            <person name="Ichikawa N."/>
        </authorList>
    </citation>
    <scope>NUCLEOTIDE SEQUENCE [LARGE SCALE GENOMIC DNA]</scope>
    <source>
        <strain evidence="8 9">NBRC 16205</strain>
    </source>
</reference>
<keyword evidence="5" id="KW-0411">Iron-sulfur</keyword>
<dbReference type="FunFam" id="3.10.20.30:FF:000020">
    <property type="entry name" value="Xanthine dehydrogenase iron-sulfur subunit"/>
    <property type="match status" value="1"/>
</dbReference>
<keyword evidence="9" id="KW-1185">Reference proteome</keyword>
<dbReference type="PROSITE" id="PS51085">
    <property type="entry name" value="2FE2S_FER_2"/>
    <property type="match status" value="1"/>
</dbReference>
<dbReference type="RefSeq" id="WP_147103169.1">
    <property type="nucleotide sequence ID" value="NZ_BJVJ01000007.1"/>
</dbReference>
<keyword evidence="1" id="KW-0001">2Fe-2S</keyword>
<proteinExistence type="predicted"/>
<dbReference type="SUPFAM" id="SSF54292">
    <property type="entry name" value="2Fe-2S ferredoxin-like"/>
    <property type="match status" value="1"/>
</dbReference>
<dbReference type="GO" id="GO:0046872">
    <property type="term" value="F:metal ion binding"/>
    <property type="evidence" value="ECO:0007669"/>
    <property type="project" value="UniProtKB-KW"/>
</dbReference>
<sequence length="178" mass="19112">MTATHEPATGVDEIDTDPAALHPITITVNGTTHRLAVEGRRLLVDVLRQDLRLTGTHTGCDQGVCGVCTVRLDGATVRSCITLAVQADGADVRTIEGVAPDTRTLHPVQQAFWEKQGLQCGFCTPGMVLRVQEILEQNPCPTRAQVREGISSNLCRCTGYQFIVDAAVEAAERMAEGS</sequence>
<evidence type="ECO:0000313" key="9">
    <source>
        <dbReference type="Proteomes" id="UP000321685"/>
    </source>
</evidence>
<dbReference type="GO" id="GO:0016491">
    <property type="term" value="F:oxidoreductase activity"/>
    <property type="evidence" value="ECO:0007669"/>
    <property type="project" value="UniProtKB-KW"/>
</dbReference>
<organism evidence="8 9">
    <name type="scientific">Pseudonocardia sulfidoxydans NBRC 16205</name>
    <dbReference type="NCBI Taxonomy" id="1223511"/>
    <lineage>
        <taxon>Bacteria</taxon>
        <taxon>Bacillati</taxon>
        <taxon>Actinomycetota</taxon>
        <taxon>Actinomycetes</taxon>
        <taxon>Pseudonocardiales</taxon>
        <taxon>Pseudonocardiaceae</taxon>
        <taxon>Pseudonocardia</taxon>
    </lineage>
</organism>
<dbReference type="Gene3D" id="3.10.20.30">
    <property type="match status" value="1"/>
</dbReference>